<feature type="region of interest" description="Disordered" evidence="1">
    <location>
        <begin position="54"/>
        <end position="80"/>
    </location>
</feature>
<protein>
    <submittedName>
        <fullName evidence="2">Uncharacterized protein</fullName>
    </submittedName>
</protein>
<dbReference type="AlphaFoldDB" id="I1BTF5"/>
<organism evidence="2 3">
    <name type="scientific">Rhizopus delemar (strain RA 99-880 / ATCC MYA-4621 / FGSC 9543 / NRRL 43880)</name>
    <name type="common">Mucormycosis agent</name>
    <name type="synonym">Rhizopus arrhizus var. delemar</name>
    <dbReference type="NCBI Taxonomy" id="246409"/>
    <lineage>
        <taxon>Eukaryota</taxon>
        <taxon>Fungi</taxon>
        <taxon>Fungi incertae sedis</taxon>
        <taxon>Mucoromycota</taxon>
        <taxon>Mucoromycotina</taxon>
        <taxon>Mucoromycetes</taxon>
        <taxon>Mucorales</taxon>
        <taxon>Mucorineae</taxon>
        <taxon>Rhizopodaceae</taxon>
        <taxon>Rhizopus</taxon>
    </lineage>
</organism>
<evidence type="ECO:0000256" key="1">
    <source>
        <dbReference type="SAM" id="MobiDB-lite"/>
    </source>
</evidence>
<proteinExistence type="predicted"/>
<dbReference type="VEuPathDB" id="FungiDB:RO3G_04190"/>
<name>I1BTF5_RHIO9</name>
<evidence type="ECO:0000313" key="2">
    <source>
        <dbReference type="EMBL" id="EIE79485.1"/>
    </source>
</evidence>
<dbReference type="RefSeq" id="XP_067514881.1">
    <property type="nucleotide sequence ID" value="XM_067658780.1"/>
</dbReference>
<reference evidence="2 3" key="1">
    <citation type="journal article" date="2009" name="PLoS Genet.">
        <title>Genomic analysis of the basal lineage fungus Rhizopus oryzae reveals a whole-genome duplication.</title>
        <authorList>
            <person name="Ma L.-J."/>
            <person name="Ibrahim A.S."/>
            <person name="Skory C."/>
            <person name="Grabherr M.G."/>
            <person name="Burger G."/>
            <person name="Butler M."/>
            <person name="Elias M."/>
            <person name="Idnurm A."/>
            <person name="Lang B.F."/>
            <person name="Sone T."/>
            <person name="Abe A."/>
            <person name="Calvo S.E."/>
            <person name="Corrochano L.M."/>
            <person name="Engels R."/>
            <person name="Fu J."/>
            <person name="Hansberg W."/>
            <person name="Kim J.-M."/>
            <person name="Kodira C.D."/>
            <person name="Koehrsen M.J."/>
            <person name="Liu B."/>
            <person name="Miranda-Saavedra D."/>
            <person name="O'Leary S."/>
            <person name="Ortiz-Castellanos L."/>
            <person name="Poulter R."/>
            <person name="Rodriguez-Romero J."/>
            <person name="Ruiz-Herrera J."/>
            <person name="Shen Y.-Q."/>
            <person name="Zeng Q."/>
            <person name="Galagan J."/>
            <person name="Birren B.W."/>
            <person name="Cuomo C.A."/>
            <person name="Wickes B.L."/>
        </authorList>
    </citation>
    <scope>NUCLEOTIDE SEQUENCE [LARGE SCALE GENOMIC DNA]</scope>
    <source>
        <strain evidence="3">RA 99-880 / ATCC MYA-4621 / FGSC 9543 / NRRL 43880</strain>
    </source>
</reference>
<dbReference type="Proteomes" id="UP000009138">
    <property type="component" value="Unassembled WGS sequence"/>
</dbReference>
<keyword evidence="3" id="KW-1185">Reference proteome</keyword>
<accession>I1BTF5</accession>
<sequence length="80" mass="9048">MIKSRDGGLYEHIKLFGIQVYSLIFYIKAVEESMIKNLVADNMLSVDNYLNRDSGDDSSDDLDGSRNTVNVSSKNQDKKK</sequence>
<evidence type="ECO:0000313" key="3">
    <source>
        <dbReference type="Proteomes" id="UP000009138"/>
    </source>
</evidence>
<gene>
    <name evidence="2" type="ORF">RO3G_04190</name>
</gene>
<dbReference type="InParanoid" id="I1BTF5"/>
<dbReference type="GeneID" id="93611161"/>
<dbReference type="EMBL" id="CH476733">
    <property type="protein sequence ID" value="EIE79485.1"/>
    <property type="molecule type" value="Genomic_DNA"/>
</dbReference>